<evidence type="ECO:0000256" key="2">
    <source>
        <dbReference type="ARBA" id="ARBA00007929"/>
    </source>
</evidence>
<keyword evidence="4 14" id="KW-0633">Potassium transport</keyword>
<comment type="subcellular location">
    <subcellularLocation>
        <location evidence="1 14">Membrane</location>
        <topology evidence="1 14">Multi-pass membrane protein</topology>
    </subcellularLocation>
</comment>
<dbReference type="Gene3D" id="1.25.40.20">
    <property type="entry name" value="Ankyrin repeat-containing domain"/>
    <property type="match status" value="1"/>
</dbReference>
<evidence type="ECO:0000256" key="3">
    <source>
        <dbReference type="ARBA" id="ARBA00022448"/>
    </source>
</evidence>
<dbReference type="Gene3D" id="1.10.287.70">
    <property type="match status" value="1"/>
</dbReference>
<comment type="caution">
    <text evidence="18">The sequence shown here is derived from an EMBL/GenBank/DDBJ whole genome shotgun (WGS) entry which is preliminary data.</text>
</comment>
<dbReference type="SUPFAM" id="SSF48403">
    <property type="entry name" value="Ankyrin repeat"/>
    <property type="match status" value="1"/>
</dbReference>
<dbReference type="GO" id="GO:0034702">
    <property type="term" value="C:monoatomic ion channel complex"/>
    <property type="evidence" value="ECO:0007669"/>
    <property type="project" value="UniProtKB-KW"/>
</dbReference>
<feature type="domain" description="Cyclic nucleotide-binding" evidence="16">
    <location>
        <begin position="381"/>
        <end position="483"/>
    </location>
</feature>
<dbReference type="Pfam" id="PF11834">
    <property type="entry name" value="KHA"/>
    <property type="match status" value="1"/>
</dbReference>
<feature type="repeat" description="ANK" evidence="13">
    <location>
        <begin position="592"/>
        <end position="624"/>
    </location>
</feature>
<feature type="transmembrane region" description="Helical" evidence="14">
    <location>
        <begin position="195"/>
        <end position="220"/>
    </location>
</feature>
<comment type="function">
    <text evidence="14">Potassium channel.</text>
</comment>
<evidence type="ECO:0000259" key="16">
    <source>
        <dbReference type="PROSITE" id="PS50042"/>
    </source>
</evidence>
<evidence type="ECO:0000256" key="5">
    <source>
        <dbReference type="ARBA" id="ARBA00022692"/>
    </source>
</evidence>
<dbReference type="AlphaFoldDB" id="A0AAV8SH88"/>
<proteinExistence type="inferred from homology"/>
<dbReference type="SMART" id="SM00100">
    <property type="entry name" value="cNMP"/>
    <property type="match status" value="1"/>
</dbReference>
<dbReference type="PRINTS" id="PR01463">
    <property type="entry name" value="EAGCHANLFMLY"/>
</dbReference>
<dbReference type="PROSITE" id="PS50042">
    <property type="entry name" value="CNMP_BINDING_3"/>
    <property type="match status" value="1"/>
</dbReference>
<keyword evidence="9 14" id="KW-1133">Transmembrane helix</keyword>
<dbReference type="InterPro" id="IPR045319">
    <property type="entry name" value="KAT/AKT"/>
</dbReference>
<dbReference type="GO" id="GO:0005249">
    <property type="term" value="F:voltage-gated potassium channel activity"/>
    <property type="evidence" value="ECO:0007669"/>
    <property type="project" value="UniProtKB-UniRule"/>
</dbReference>
<dbReference type="Pfam" id="PF00520">
    <property type="entry name" value="Ion_trans"/>
    <property type="match status" value="1"/>
</dbReference>
<dbReference type="InterPro" id="IPR018490">
    <property type="entry name" value="cNMP-bd_dom_sf"/>
</dbReference>
<keyword evidence="5 14" id="KW-0812">Transmembrane</keyword>
<comment type="domain">
    <text evidence="14">The KHA domain (rich in hydrophobic and acidic residues) present in the C-terminal part is likely to be important for tetramerization.</text>
</comment>
<keyword evidence="6 14" id="KW-0631">Potassium channel</keyword>
<evidence type="ECO:0000313" key="19">
    <source>
        <dbReference type="Proteomes" id="UP001159364"/>
    </source>
</evidence>
<evidence type="ECO:0000256" key="12">
    <source>
        <dbReference type="ARBA" id="ARBA00023303"/>
    </source>
</evidence>
<evidence type="ECO:0000256" key="11">
    <source>
        <dbReference type="ARBA" id="ARBA00023136"/>
    </source>
</evidence>
<evidence type="ECO:0000256" key="10">
    <source>
        <dbReference type="ARBA" id="ARBA00023065"/>
    </source>
</evidence>
<dbReference type="PROSITE" id="PS51490">
    <property type="entry name" value="KHA"/>
    <property type="match status" value="1"/>
</dbReference>
<evidence type="ECO:0000256" key="4">
    <source>
        <dbReference type="ARBA" id="ARBA00022538"/>
    </source>
</evidence>
<dbReference type="Pfam" id="PF12796">
    <property type="entry name" value="Ank_2"/>
    <property type="match status" value="2"/>
</dbReference>
<keyword evidence="11 14" id="KW-0472">Membrane</keyword>
<evidence type="ECO:0000256" key="8">
    <source>
        <dbReference type="ARBA" id="ARBA00022958"/>
    </source>
</evidence>
<feature type="repeat" description="ANK" evidence="13">
    <location>
        <begin position="656"/>
        <end position="688"/>
    </location>
</feature>
<dbReference type="Pfam" id="PF00027">
    <property type="entry name" value="cNMP_binding"/>
    <property type="match status" value="1"/>
</dbReference>
<evidence type="ECO:0000256" key="14">
    <source>
        <dbReference type="RuleBase" id="RU369015"/>
    </source>
</evidence>
<dbReference type="Gene3D" id="2.60.120.10">
    <property type="entry name" value="Jelly Rolls"/>
    <property type="match status" value="1"/>
</dbReference>
<dbReference type="SUPFAM" id="SSF81324">
    <property type="entry name" value="Voltage-gated potassium channels"/>
    <property type="match status" value="1"/>
</dbReference>
<dbReference type="CDD" id="cd00038">
    <property type="entry name" value="CAP_ED"/>
    <property type="match status" value="1"/>
</dbReference>
<keyword evidence="12 14" id="KW-0407">Ion channel</keyword>
<comment type="caution">
    <text evidence="14">Lacks conserved residue(s) required for the propagation of feature annotation.</text>
</comment>
<feature type="domain" description="KHA" evidence="17">
    <location>
        <begin position="810"/>
        <end position="891"/>
    </location>
</feature>
<feature type="transmembrane region" description="Helical" evidence="14">
    <location>
        <begin position="62"/>
        <end position="80"/>
    </location>
</feature>
<protein>
    <recommendedName>
        <fullName evidence="14">Potassium channel</fullName>
    </recommendedName>
</protein>
<comment type="subunit">
    <text evidence="14">The potassium channel is composed of a homo- or heterotetrameric complex of pore-forming subunits.</text>
</comment>
<evidence type="ECO:0000256" key="1">
    <source>
        <dbReference type="ARBA" id="ARBA00004141"/>
    </source>
</evidence>
<dbReference type="InterPro" id="IPR036770">
    <property type="entry name" value="Ankyrin_rpt-contain_sf"/>
</dbReference>
<evidence type="ECO:0000256" key="6">
    <source>
        <dbReference type="ARBA" id="ARBA00022826"/>
    </source>
</evidence>
<dbReference type="PROSITE" id="PS50297">
    <property type="entry name" value="ANK_REP_REGION"/>
    <property type="match status" value="2"/>
</dbReference>
<organism evidence="18 19">
    <name type="scientific">Erythroxylum novogranatense</name>
    <dbReference type="NCBI Taxonomy" id="1862640"/>
    <lineage>
        <taxon>Eukaryota</taxon>
        <taxon>Viridiplantae</taxon>
        <taxon>Streptophyta</taxon>
        <taxon>Embryophyta</taxon>
        <taxon>Tracheophyta</taxon>
        <taxon>Spermatophyta</taxon>
        <taxon>Magnoliopsida</taxon>
        <taxon>eudicotyledons</taxon>
        <taxon>Gunneridae</taxon>
        <taxon>Pentapetalae</taxon>
        <taxon>rosids</taxon>
        <taxon>fabids</taxon>
        <taxon>Malpighiales</taxon>
        <taxon>Erythroxylaceae</taxon>
        <taxon>Erythroxylum</taxon>
    </lineage>
</organism>
<evidence type="ECO:0000256" key="13">
    <source>
        <dbReference type="PROSITE-ProRule" id="PRU00023"/>
    </source>
</evidence>
<dbReference type="InterPro" id="IPR014710">
    <property type="entry name" value="RmlC-like_jellyroll"/>
</dbReference>
<feature type="transmembrane region" description="Helical" evidence="14">
    <location>
        <begin position="280"/>
        <end position="302"/>
    </location>
</feature>
<feature type="compositionally biased region" description="Polar residues" evidence="15">
    <location>
        <begin position="753"/>
        <end position="764"/>
    </location>
</feature>
<dbReference type="SUPFAM" id="SSF51206">
    <property type="entry name" value="cAMP-binding domain-like"/>
    <property type="match status" value="1"/>
</dbReference>
<feature type="repeat" description="ANK" evidence="13">
    <location>
        <begin position="559"/>
        <end position="591"/>
    </location>
</feature>
<keyword evidence="8 14" id="KW-0630">Potassium</keyword>
<evidence type="ECO:0000259" key="17">
    <source>
        <dbReference type="PROSITE" id="PS51490"/>
    </source>
</evidence>
<evidence type="ECO:0000256" key="9">
    <source>
        <dbReference type="ARBA" id="ARBA00022989"/>
    </source>
</evidence>
<dbReference type="InterPro" id="IPR002110">
    <property type="entry name" value="Ankyrin_rpt"/>
</dbReference>
<feature type="transmembrane region" description="Helical" evidence="14">
    <location>
        <begin position="100"/>
        <end position="118"/>
    </location>
</feature>
<keyword evidence="19" id="KW-1185">Reference proteome</keyword>
<dbReference type="SMART" id="SM00248">
    <property type="entry name" value="ANK"/>
    <property type="match status" value="5"/>
</dbReference>
<keyword evidence="10 14" id="KW-0406">Ion transport</keyword>
<dbReference type="PROSITE" id="PS50088">
    <property type="entry name" value="ANK_REPEAT"/>
    <property type="match status" value="3"/>
</dbReference>
<dbReference type="EMBL" id="JAIWQS010000011">
    <property type="protein sequence ID" value="KAJ8751479.1"/>
    <property type="molecule type" value="Genomic_DNA"/>
</dbReference>
<dbReference type="InterPro" id="IPR021789">
    <property type="entry name" value="KHA_dom"/>
</dbReference>
<name>A0AAV8SH88_9ROSI</name>
<dbReference type="FunFam" id="2.60.120.10:FF:000074">
    <property type="entry name" value="Potassium channel KAT2"/>
    <property type="match status" value="1"/>
</dbReference>
<keyword evidence="3 14" id="KW-0813">Transport</keyword>
<gene>
    <name evidence="18" type="ORF">K2173_016696</name>
</gene>
<dbReference type="InterPro" id="IPR005821">
    <property type="entry name" value="Ion_trans_dom"/>
</dbReference>
<evidence type="ECO:0000313" key="18">
    <source>
        <dbReference type="EMBL" id="KAJ8751479.1"/>
    </source>
</evidence>
<feature type="region of interest" description="Disordered" evidence="15">
    <location>
        <begin position="746"/>
        <end position="768"/>
    </location>
</feature>
<dbReference type="FunFam" id="1.10.287.70:FF:000123">
    <property type="entry name" value="Potassium channel KAT3"/>
    <property type="match status" value="1"/>
</dbReference>
<dbReference type="PANTHER" id="PTHR45743">
    <property type="entry name" value="POTASSIUM CHANNEL AKT1"/>
    <property type="match status" value="1"/>
</dbReference>
<evidence type="ECO:0000256" key="7">
    <source>
        <dbReference type="ARBA" id="ARBA00022882"/>
    </source>
</evidence>
<comment type="domain">
    <text evidence="14">The segment S4 is probably the voltage-sensor and is characterized by a series of positively charged amino acids. The pore-forming region H5 is enclosed by the transmembrane segments S5 and S6 in the Shaker-type (1P/6TM) and contains the GYGD signature motif which seems to be involved in potassium selectivity.</text>
</comment>
<evidence type="ECO:0000256" key="15">
    <source>
        <dbReference type="SAM" id="MobiDB-lite"/>
    </source>
</evidence>
<dbReference type="Proteomes" id="UP001159364">
    <property type="component" value="Linkage Group LG11"/>
</dbReference>
<dbReference type="InterPro" id="IPR000595">
    <property type="entry name" value="cNMP-bd_dom"/>
</dbReference>
<dbReference type="PANTHER" id="PTHR45743:SF2">
    <property type="entry name" value="POTASSIUM CHANNEL AKT1"/>
    <property type="match status" value="1"/>
</dbReference>
<comment type="similarity">
    <text evidence="2 14">Belongs to the potassium channel family. Plant (TC 1.A.1.4) subfamily.</text>
</comment>
<reference evidence="18 19" key="1">
    <citation type="submission" date="2021-09" db="EMBL/GenBank/DDBJ databases">
        <title>Genomic insights and catalytic innovation underlie evolution of tropane alkaloids biosynthesis.</title>
        <authorList>
            <person name="Wang Y.-J."/>
            <person name="Tian T."/>
            <person name="Huang J.-P."/>
            <person name="Huang S.-X."/>
        </authorList>
    </citation>
    <scope>NUCLEOTIDE SEQUENCE [LARGE SCALE GENOMIC DNA]</scope>
    <source>
        <strain evidence="18">KIB-2018</strain>
        <tissue evidence="18">Leaf</tissue>
    </source>
</reference>
<sequence>MATPRNRGMLGVSVCGQEEIEQLSRDGSHYSLSTGILPSLGARSNRRVKLRRFIISPYDRRYRIWENFLVVLVIYTAWVSPFEFGFVKQTVRALSVADNIVNGFFAIDIVVTFLVAYLDKATYLLIDDPKKIGWKYTSSWLAFDVISTIPSELARKISPKPIQSYGFFNMLRLWRLRRVSALFSRLEKDRNYNYFWVRCAKLICVTLFAVHCAGCFYYLIAARYHDPRRTWIGAALGSDFLQQSIWIRYVTSIYWSITTLTTVGYGDLHPVNTSEMIFDVFYMLFNLGLTAYLIGNMTNLVVHGTSRTRRFRDTIQAASSFAHRNQLPIRLQDQMLAHLCLKFRTDSEGLQQQETLDSLPKAIRSSISHYLFYSLVDKVYLFRGVSNDLLFQLVSEMKAEYFPPKEDVILQNEAPTDFYILVTGAVDLHIMKNGVEQVVGEAKTGDLCGEIGVLCYRPQLFTVRTKRLSQLLRLNRTTFLNIVQANVGDGTIIMNNLLQHLKELKDPIMESVLVETENMLARGRMDLPLSLCFAALRGDDLLLLQLLKRGLDPNESDNNGRSALHIAASKGTENCVLLLLDYGADPNCKDSEGNVPLWEAMLGGHEEVTKLLKENGASVRFGDVGHFACTAVEQNNLNLLKEIIRFGGDITQPRGNGTTALHVAVCEENIDIVKFLLEHDADVDKKDVHGWSPKDLVDQQGHEEIKLIFQARDDLKSQSVTTISEKQQQQHGVRYLGRFTSEPTIRHVPQEGSFPNTDGSWSQSRPRRRTNNFHNSLFGIMSTMHSSEKNLLCPLRHSTGVTNNEVSPVRVTISCPEIGEISGKYVLLPKTFQELLEIGSKKFGFWPTKVLMNENKAEIEDIEVIRDGDHLIFSGAKTKETVEHLMSQYNVS</sequence>
<dbReference type="InterPro" id="IPR003938">
    <property type="entry name" value="K_chnl_volt-dep_EAG/ELK/ERG"/>
</dbReference>
<keyword evidence="13" id="KW-0040">ANK repeat</keyword>
<accession>A0AAV8SH88</accession>
<keyword evidence="7 14" id="KW-0851">Voltage-gated channel</keyword>